<dbReference type="Gene3D" id="3.40.50.300">
    <property type="entry name" value="P-loop containing nucleotide triphosphate hydrolases"/>
    <property type="match status" value="1"/>
</dbReference>
<dbReference type="PANTHER" id="PTHR43442:SF3">
    <property type="entry name" value="GLUCONOKINASE-RELATED"/>
    <property type="match status" value="1"/>
</dbReference>
<evidence type="ECO:0000256" key="5">
    <source>
        <dbReference type="ARBA" id="ARBA00022741"/>
    </source>
</evidence>
<comment type="catalytic activity">
    <reaction evidence="8 9">
        <text>D-gluconate + ATP = 6-phospho-D-gluconate + ADP + H(+)</text>
        <dbReference type="Rhea" id="RHEA:19433"/>
        <dbReference type="ChEBI" id="CHEBI:15378"/>
        <dbReference type="ChEBI" id="CHEBI:18391"/>
        <dbReference type="ChEBI" id="CHEBI:30616"/>
        <dbReference type="ChEBI" id="CHEBI:58759"/>
        <dbReference type="ChEBI" id="CHEBI:456216"/>
        <dbReference type="EC" id="2.7.1.12"/>
    </reaction>
</comment>
<comment type="pathway">
    <text evidence="1">Carbohydrate acid metabolism.</text>
</comment>
<proteinExistence type="inferred from homology"/>
<dbReference type="NCBIfam" id="TIGR01313">
    <property type="entry name" value="therm_gnt_kin"/>
    <property type="match status" value="1"/>
</dbReference>
<evidence type="ECO:0000256" key="1">
    <source>
        <dbReference type="ARBA" id="ARBA00004761"/>
    </source>
</evidence>
<evidence type="ECO:0000256" key="7">
    <source>
        <dbReference type="ARBA" id="ARBA00022840"/>
    </source>
</evidence>
<accession>A0ABP4ZV01</accession>
<organism evidence="10 11">
    <name type="scientific">Myceligenerans crystallogenes</name>
    <dbReference type="NCBI Taxonomy" id="316335"/>
    <lineage>
        <taxon>Bacteria</taxon>
        <taxon>Bacillati</taxon>
        <taxon>Actinomycetota</taxon>
        <taxon>Actinomycetes</taxon>
        <taxon>Micrococcales</taxon>
        <taxon>Promicromonosporaceae</taxon>
        <taxon>Myceligenerans</taxon>
    </lineage>
</organism>
<dbReference type="EMBL" id="BAAANL010000006">
    <property type="protein sequence ID" value="GAA1869296.1"/>
    <property type="molecule type" value="Genomic_DNA"/>
</dbReference>
<comment type="caution">
    <text evidence="10">The sequence shown here is derived from an EMBL/GenBank/DDBJ whole genome shotgun (WGS) entry which is preliminary data.</text>
</comment>
<reference evidence="11" key="1">
    <citation type="journal article" date="2019" name="Int. J. Syst. Evol. Microbiol.">
        <title>The Global Catalogue of Microorganisms (GCM) 10K type strain sequencing project: providing services to taxonomists for standard genome sequencing and annotation.</title>
        <authorList>
            <consortium name="The Broad Institute Genomics Platform"/>
            <consortium name="The Broad Institute Genome Sequencing Center for Infectious Disease"/>
            <person name="Wu L."/>
            <person name="Ma J."/>
        </authorList>
    </citation>
    <scope>NUCLEOTIDE SEQUENCE [LARGE SCALE GENOMIC DNA]</scope>
    <source>
        <strain evidence="11">JCM 14326</strain>
    </source>
</reference>
<comment type="similarity">
    <text evidence="2 9">Belongs to the gluconokinase GntK/GntV family.</text>
</comment>
<evidence type="ECO:0000256" key="3">
    <source>
        <dbReference type="ARBA" id="ARBA00012054"/>
    </source>
</evidence>
<evidence type="ECO:0000313" key="11">
    <source>
        <dbReference type="Proteomes" id="UP001501094"/>
    </source>
</evidence>
<dbReference type="Pfam" id="PF13671">
    <property type="entry name" value="AAA_33"/>
    <property type="match status" value="1"/>
</dbReference>
<dbReference type="EC" id="2.7.1.12" evidence="3 9"/>
<dbReference type="CDD" id="cd02021">
    <property type="entry name" value="GntK"/>
    <property type="match status" value="1"/>
</dbReference>
<keyword evidence="11" id="KW-1185">Reference proteome</keyword>
<keyword evidence="7 9" id="KW-0067">ATP-binding</keyword>
<evidence type="ECO:0000256" key="9">
    <source>
        <dbReference type="RuleBase" id="RU363066"/>
    </source>
</evidence>
<evidence type="ECO:0000256" key="8">
    <source>
        <dbReference type="ARBA" id="ARBA00048090"/>
    </source>
</evidence>
<name>A0ABP4ZV01_9MICO</name>
<protein>
    <recommendedName>
        <fullName evidence="3 9">Gluconokinase</fullName>
        <ecNumber evidence="3 9">2.7.1.12</ecNumber>
    </recommendedName>
</protein>
<gene>
    <name evidence="10" type="ORF">GCM10009751_30070</name>
</gene>
<evidence type="ECO:0000313" key="10">
    <source>
        <dbReference type="EMBL" id="GAA1869296.1"/>
    </source>
</evidence>
<keyword evidence="5 9" id="KW-0547">Nucleotide-binding</keyword>
<keyword evidence="4 9" id="KW-0808">Transferase</keyword>
<evidence type="ECO:0000256" key="4">
    <source>
        <dbReference type="ARBA" id="ARBA00022679"/>
    </source>
</evidence>
<dbReference type="InterPro" id="IPR006001">
    <property type="entry name" value="Therm_gnt_kin"/>
</dbReference>
<dbReference type="PANTHER" id="PTHR43442">
    <property type="entry name" value="GLUCONOKINASE-RELATED"/>
    <property type="match status" value="1"/>
</dbReference>
<sequence length="167" mass="17623">MNVVVMGVAGSGKSTVAELLAERLGAEYADADAFHPPENVAKMAGGIPLDDDDRAPWLAIVRDWMADHGTRRGADVVVACSALRRAYRDVLRDAGGVVFVHLTGSAELLGARIAARPGHFMKPDMLASQLATLEPLAPGEPGFTVDITPGPTQIVAEIVGRLPVRFS</sequence>
<dbReference type="SUPFAM" id="SSF52540">
    <property type="entry name" value="P-loop containing nucleoside triphosphate hydrolases"/>
    <property type="match status" value="1"/>
</dbReference>
<evidence type="ECO:0000256" key="2">
    <source>
        <dbReference type="ARBA" id="ARBA00008420"/>
    </source>
</evidence>
<evidence type="ECO:0000256" key="6">
    <source>
        <dbReference type="ARBA" id="ARBA00022777"/>
    </source>
</evidence>
<dbReference type="InterPro" id="IPR027417">
    <property type="entry name" value="P-loop_NTPase"/>
</dbReference>
<dbReference type="Proteomes" id="UP001501094">
    <property type="component" value="Unassembled WGS sequence"/>
</dbReference>
<keyword evidence="6 9" id="KW-0418">Kinase</keyword>